<dbReference type="Gene3D" id="3.60.21.10">
    <property type="match status" value="1"/>
</dbReference>
<dbReference type="EMBL" id="CP020991">
    <property type="protein sequence ID" value="AUO19375.1"/>
    <property type="molecule type" value="Genomic_DNA"/>
</dbReference>
<feature type="region of interest" description="Disordered" evidence="2">
    <location>
        <begin position="303"/>
        <end position="342"/>
    </location>
</feature>
<evidence type="ECO:0000313" key="5">
    <source>
        <dbReference type="EMBL" id="AUO19375.1"/>
    </source>
</evidence>
<proteinExistence type="inferred from homology"/>
<sequence>MKKICLILICMVISAFSLSSCGNSDNEAQSVANVVSTVTISCAGDCTLASDESFSDNTFEDVLKNNKNDYSYFFKNVRHIFEDDDITIVNFEGTLSNNGERQDKEYAFRGKPDYVNILKKGSVEAVTLANNHSEDYGPESLKDTKKTLYDSDIKYALNTETAHFNIRGAKVGIIGLYQLDGSAGEVLPSAMSKIENDDLKIVQVHWGEEKSDTPSDEQVSLAHRAIDMGADLVIGHHPHVLQGIEKYKGKYICYSLGNFCFGGNPNPSDTDTMIFRQTFTFREGMAAKDDYYSIIPCSISSSRTSNNYQPTPLEGEERNRVEQKISERSKKVGDGNLDLKFE</sequence>
<evidence type="ECO:0000313" key="6">
    <source>
        <dbReference type="Proteomes" id="UP000235589"/>
    </source>
</evidence>
<comment type="similarity">
    <text evidence="1">Belongs to the CapA family.</text>
</comment>
<dbReference type="AlphaFoldDB" id="A0A2K9P282"/>
<feature type="signal peptide" evidence="3">
    <location>
        <begin position="1"/>
        <end position="21"/>
    </location>
</feature>
<protein>
    <submittedName>
        <fullName evidence="5">Capsule synthesis protein, CapA</fullName>
    </submittedName>
</protein>
<dbReference type="PANTHER" id="PTHR33393">
    <property type="entry name" value="POLYGLUTAMINE SYNTHESIS ACCESSORY PROTEIN RV0574C-RELATED"/>
    <property type="match status" value="1"/>
</dbReference>
<evidence type="ECO:0000256" key="1">
    <source>
        <dbReference type="ARBA" id="ARBA00005662"/>
    </source>
</evidence>
<evidence type="ECO:0000256" key="2">
    <source>
        <dbReference type="SAM" id="MobiDB-lite"/>
    </source>
</evidence>
<reference evidence="5 6" key="1">
    <citation type="submission" date="2017-04" db="EMBL/GenBank/DDBJ databases">
        <title>Monoglobus pectinilyticus 14 draft genome.</title>
        <authorList>
            <person name="Kim C."/>
            <person name="Rosendale D.I."/>
            <person name="Kelly W.J."/>
            <person name="Tannock G.W."/>
            <person name="Patchett M.L."/>
            <person name="Jordens J.Z."/>
        </authorList>
    </citation>
    <scope>NUCLEOTIDE SEQUENCE [LARGE SCALE GENOMIC DNA]</scope>
    <source>
        <strain evidence="5 6">14</strain>
    </source>
</reference>
<dbReference type="PROSITE" id="PS51257">
    <property type="entry name" value="PROKAR_LIPOPROTEIN"/>
    <property type="match status" value="1"/>
</dbReference>
<dbReference type="CDD" id="cd07381">
    <property type="entry name" value="MPP_CapA"/>
    <property type="match status" value="1"/>
</dbReference>
<evidence type="ECO:0000256" key="3">
    <source>
        <dbReference type="SAM" id="SignalP"/>
    </source>
</evidence>
<dbReference type="InterPro" id="IPR019079">
    <property type="entry name" value="Capsule_synth_CapA"/>
</dbReference>
<keyword evidence="6" id="KW-1185">Reference proteome</keyword>
<dbReference type="Pfam" id="PF09587">
    <property type="entry name" value="PGA_cap"/>
    <property type="match status" value="1"/>
</dbReference>
<dbReference type="OrthoDB" id="9810906at2"/>
<gene>
    <name evidence="5" type="ORF">B9O19_01214</name>
</gene>
<dbReference type="KEGG" id="mpec:B9O19_01214"/>
<dbReference type="Proteomes" id="UP000235589">
    <property type="component" value="Chromosome"/>
</dbReference>
<keyword evidence="3" id="KW-0732">Signal</keyword>
<feature type="compositionally biased region" description="Basic and acidic residues" evidence="2">
    <location>
        <begin position="315"/>
        <end position="342"/>
    </location>
</feature>
<dbReference type="InterPro" id="IPR052169">
    <property type="entry name" value="CW_Biosynth-Accessory"/>
</dbReference>
<dbReference type="InterPro" id="IPR029052">
    <property type="entry name" value="Metallo-depent_PP-like"/>
</dbReference>
<dbReference type="SUPFAM" id="SSF56300">
    <property type="entry name" value="Metallo-dependent phosphatases"/>
    <property type="match status" value="1"/>
</dbReference>
<evidence type="ECO:0000259" key="4">
    <source>
        <dbReference type="SMART" id="SM00854"/>
    </source>
</evidence>
<name>A0A2K9P282_9FIRM</name>
<organism evidence="5 6">
    <name type="scientific">Monoglobus pectinilyticus</name>
    <dbReference type="NCBI Taxonomy" id="1981510"/>
    <lineage>
        <taxon>Bacteria</taxon>
        <taxon>Bacillati</taxon>
        <taxon>Bacillota</taxon>
        <taxon>Clostridia</taxon>
        <taxon>Monoglobales</taxon>
        <taxon>Monoglobaceae</taxon>
        <taxon>Monoglobus</taxon>
    </lineage>
</organism>
<dbReference type="GeneID" id="98062620"/>
<dbReference type="RefSeq" id="WP_102365586.1">
    <property type="nucleotide sequence ID" value="NZ_CP020991.1"/>
</dbReference>
<dbReference type="SMART" id="SM00854">
    <property type="entry name" value="PGA_cap"/>
    <property type="match status" value="1"/>
</dbReference>
<accession>A0A2K9P282</accession>
<dbReference type="PANTHER" id="PTHR33393:SF13">
    <property type="entry name" value="PGA BIOSYNTHESIS PROTEIN CAPA"/>
    <property type="match status" value="1"/>
</dbReference>
<feature type="chain" id="PRO_5039115198" evidence="3">
    <location>
        <begin position="22"/>
        <end position="342"/>
    </location>
</feature>
<feature type="domain" description="Capsule synthesis protein CapA" evidence="4">
    <location>
        <begin position="39"/>
        <end position="263"/>
    </location>
</feature>